<evidence type="ECO:0000313" key="2">
    <source>
        <dbReference type="EMBL" id="KAG2425111.1"/>
    </source>
</evidence>
<evidence type="ECO:0000313" key="3">
    <source>
        <dbReference type="Proteomes" id="UP000650467"/>
    </source>
</evidence>
<feature type="region of interest" description="Disordered" evidence="1">
    <location>
        <begin position="17"/>
        <end position="39"/>
    </location>
</feature>
<dbReference type="Proteomes" id="UP000650467">
    <property type="component" value="Unassembled WGS sequence"/>
</dbReference>
<sequence length="78" mass="8313">MKHQLWIEIQISITSPPVQQGIPMGPMGPGYGASGGVPATPEQQQQMMLQLMAQQQALLAQMATTAKQQDAAKLPGEV</sequence>
<protein>
    <submittedName>
        <fullName evidence="2">Uncharacterized protein</fullName>
    </submittedName>
</protein>
<comment type="caution">
    <text evidence="2">The sequence shown here is derived from an EMBL/GenBank/DDBJ whole genome shotgun (WGS) entry which is preliminary data.</text>
</comment>
<dbReference type="AlphaFoldDB" id="A0A835VTU8"/>
<name>A0A835VTU8_CHLIN</name>
<accession>A0A835VTU8</accession>
<gene>
    <name evidence="2" type="ORF">HXX76_014020</name>
</gene>
<keyword evidence="3" id="KW-1185">Reference proteome</keyword>
<dbReference type="EMBL" id="JAEHOC010000059">
    <property type="protein sequence ID" value="KAG2425111.1"/>
    <property type="molecule type" value="Genomic_DNA"/>
</dbReference>
<organism evidence="2 3">
    <name type="scientific">Chlamydomonas incerta</name>
    <dbReference type="NCBI Taxonomy" id="51695"/>
    <lineage>
        <taxon>Eukaryota</taxon>
        <taxon>Viridiplantae</taxon>
        <taxon>Chlorophyta</taxon>
        <taxon>core chlorophytes</taxon>
        <taxon>Chlorophyceae</taxon>
        <taxon>CS clade</taxon>
        <taxon>Chlamydomonadales</taxon>
        <taxon>Chlamydomonadaceae</taxon>
        <taxon>Chlamydomonas</taxon>
    </lineage>
</organism>
<proteinExistence type="predicted"/>
<evidence type="ECO:0000256" key="1">
    <source>
        <dbReference type="SAM" id="MobiDB-lite"/>
    </source>
</evidence>
<reference evidence="2" key="1">
    <citation type="journal article" date="2020" name="bioRxiv">
        <title>Comparative genomics of Chlamydomonas.</title>
        <authorList>
            <person name="Craig R.J."/>
            <person name="Hasan A.R."/>
            <person name="Ness R.W."/>
            <person name="Keightley P.D."/>
        </authorList>
    </citation>
    <scope>NUCLEOTIDE SEQUENCE</scope>
    <source>
        <strain evidence="2">SAG 7.73</strain>
    </source>
</reference>